<dbReference type="STRING" id="889306.KP78_25710"/>
<accession>A0A0C2V7V5</accession>
<proteinExistence type="predicted"/>
<dbReference type="GO" id="GO:0016740">
    <property type="term" value="F:transferase activity"/>
    <property type="evidence" value="ECO:0007669"/>
    <property type="project" value="UniProtKB-KW"/>
</dbReference>
<dbReference type="Proteomes" id="UP000031938">
    <property type="component" value="Unassembled WGS sequence"/>
</dbReference>
<evidence type="ECO:0000313" key="1">
    <source>
        <dbReference type="EMBL" id="KIL45027.1"/>
    </source>
</evidence>
<sequence length="44" mass="4762">MLKDSDKVVLAFDEKPNQVVGFSTSVSDGALSAYIPFLEVLPAY</sequence>
<comment type="caution">
    <text evidence="1">The sequence shown here is derived from an EMBL/GenBank/DDBJ whole genome shotgun (WGS) entry which is preliminary data.</text>
</comment>
<protein>
    <submittedName>
        <fullName evidence="1">Acetyltransferase</fullName>
    </submittedName>
</protein>
<reference evidence="1 2" key="1">
    <citation type="submission" date="2015-01" db="EMBL/GenBank/DDBJ databases">
        <title>Genome sequencing of Jeotgalibacillus soli.</title>
        <authorList>
            <person name="Goh K.M."/>
            <person name="Chan K.-G."/>
            <person name="Yaakop A.S."/>
            <person name="Ee R."/>
            <person name="Gan H.M."/>
            <person name="Chan C.S."/>
        </authorList>
    </citation>
    <scope>NUCLEOTIDE SEQUENCE [LARGE SCALE GENOMIC DNA]</scope>
    <source>
        <strain evidence="1 2">P9</strain>
    </source>
</reference>
<evidence type="ECO:0000313" key="2">
    <source>
        <dbReference type="Proteomes" id="UP000031938"/>
    </source>
</evidence>
<dbReference type="EMBL" id="JXRP01000018">
    <property type="protein sequence ID" value="KIL45027.1"/>
    <property type="molecule type" value="Genomic_DNA"/>
</dbReference>
<dbReference type="AlphaFoldDB" id="A0A0C2V7V5"/>
<keyword evidence="1" id="KW-0808">Transferase</keyword>
<organism evidence="1 2">
    <name type="scientific">Jeotgalibacillus soli</name>
    <dbReference type="NCBI Taxonomy" id="889306"/>
    <lineage>
        <taxon>Bacteria</taxon>
        <taxon>Bacillati</taxon>
        <taxon>Bacillota</taxon>
        <taxon>Bacilli</taxon>
        <taxon>Bacillales</taxon>
        <taxon>Caryophanaceae</taxon>
        <taxon>Jeotgalibacillus</taxon>
    </lineage>
</organism>
<name>A0A0C2V7V5_9BACL</name>
<gene>
    <name evidence="1" type="ORF">KP78_25710</name>
</gene>
<keyword evidence="2" id="KW-1185">Reference proteome</keyword>
<dbReference type="Gene3D" id="3.40.630.30">
    <property type="match status" value="1"/>
</dbReference>
<dbReference type="PATRIC" id="fig|889306.3.peg.2585"/>